<evidence type="ECO:0000313" key="10">
    <source>
        <dbReference type="Proteomes" id="UP001596250"/>
    </source>
</evidence>
<comment type="similarity">
    <text evidence="7">Belongs to the binding-protein-dependent transport system permease family.</text>
</comment>
<dbReference type="InterPro" id="IPR000515">
    <property type="entry name" value="MetI-like"/>
</dbReference>
<dbReference type="Pfam" id="PF19300">
    <property type="entry name" value="BPD_transp_1_N"/>
    <property type="match status" value="1"/>
</dbReference>
<evidence type="ECO:0000256" key="7">
    <source>
        <dbReference type="RuleBase" id="RU363032"/>
    </source>
</evidence>
<evidence type="ECO:0000256" key="4">
    <source>
        <dbReference type="ARBA" id="ARBA00022692"/>
    </source>
</evidence>
<dbReference type="InterPro" id="IPR035906">
    <property type="entry name" value="MetI-like_sf"/>
</dbReference>
<dbReference type="SUPFAM" id="SSF161098">
    <property type="entry name" value="MetI-like"/>
    <property type="match status" value="1"/>
</dbReference>
<organism evidence="9 10">
    <name type="scientific">Marinicrinis lubricantis</name>
    <dbReference type="NCBI Taxonomy" id="2086470"/>
    <lineage>
        <taxon>Bacteria</taxon>
        <taxon>Bacillati</taxon>
        <taxon>Bacillota</taxon>
        <taxon>Bacilli</taxon>
        <taxon>Bacillales</taxon>
        <taxon>Paenibacillaceae</taxon>
    </lineage>
</organism>
<dbReference type="InterPro" id="IPR045621">
    <property type="entry name" value="BPD_transp_1_N"/>
</dbReference>
<keyword evidence="10" id="KW-1185">Reference proteome</keyword>
<dbReference type="PANTHER" id="PTHR30465:SF93">
    <property type="entry name" value="OLIGOPEPTIDE TRANSPORT SYSTEM PERMEASE PROTEIN OPPB"/>
    <property type="match status" value="1"/>
</dbReference>
<evidence type="ECO:0000313" key="9">
    <source>
        <dbReference type="EMBL" id="MFC5988809.1"/>
    </source>
</evidence>
<sequence>MLRYLAKKFVFMVVSILVLATITFFLMKAIPGDPFMSEKEVPESIRQNLYAQYGLDKPLFEQYVTYMKNVFLHFDLGVSMKKKFQTVGGIIEDAFIYSLKLGIVAIIVSVAVGLLLGMIAALKHRKFLDSFTMIVAVLGVSVPSFVLAYIMQYLFGVKWQFLSVAGLDSATDYIMPVIALSAMPIAFIARLTRSTMLEVLSSDYIKTAKSKGLSQKVVMIRHALKNAILPVVTYLGPMTTNIITGSVVIERIFGIPGLGKHFVDSVSNRDYTMIMGMTIFYGIILMIARFLTDVAYGFVDPRIKLTSRKEG</sequence>
<feature type="domain" description="ABC transmembrane type-1" evidence="8">
    <location>
        <begin position="95"/>
        <end position="292"/>
    </location>
</feature>
<dbReference type="Gene3D" id="1.10.3720.10">
    <property type="entry name" value="MetI-like"/>
    <property type="match status" value="1"/>
</dbReference>
<gene>
    <name evidence="9" type="ORF">ACFPXP_20595</name>
</gene>
<evidence type="ECO:0000256" key="6">
    <source>
        <dbReference type="ARBA" id="ARBA00023136"/>
    </source>
</evidence>
<feature type="transmembrane region" description="Helical" evidence="7">
    <location>
        <begin position="227"/>
        <end position="253"/>
    </location>
</feature>
<dbReference type="RefSeq" id="WP_379896313.1">
    <property type="nucleotide sequence ID" value="NZ_CBCSCT010000007.1"/>
</dbReference>
<keyword evidence="6 7" id="KW-0472">Membrane</keyword>
<keyword evidence="2 7" id="KW-0813">Transport</keyword>
<dbReference type="EMBL" id="JBHSQV010000185">
    <property type="protein sequence ID" value="MFC5988809.1"/>
    <property type="molecule type" value="Genomic_DNA"/>
</dbReference>
<name>A0ABW1IV23_9BACL</name>
<feature type="transmembrane region" description="Helical" evidence="7">
    <location>
        <begin position="173"/>
        <end position="192"/>
    </location>
</feature>
<keyword evidence="5 7" id="KW-1133">Transmembrane helix</keyword>
<feature type="transmembrane region" description="Helical" evidence="7">
    <location>
        <begin position="101"/>
        <end position="122"/>
    </location>
</feature>
<evidence type="ECO:0000256" key="3">
    <source>
        <dbReference type="ARBA" id="ARBA00022475"/>
    </source>
</evidence>
<evidence type="ECO:0000256" key="1">
    <source>
        <dbReference type="ARBA" id="ARBA00004651"/>
    </source>
</evidence>
<keyword evidence="4 7" id="KW-0812">Transmembrane</keyword>
<keyword evidence="3" id="KW-1003">Cell membrane</keyword>
<evidence type="ECO:0000256" key="2">
    <source>
        <dbReference type="ARBA" id="ARBA00022448"/>
    </source>
</evidence>
<dbReference type="CDD" id="cd06261">
    <property type="entry name" value="TM_PBP2"/>
    <property type="match status" value="1"/>
</dbReference>
<evidence type="ECO:0000256" key="5">
    <source>
        <dbReference type="ARBA" id="ARBA00022989"/>
    </source>
</evidence>
<protein>
    <submittedName>
        <fullName evidence="9">ABC transporter permease</fullName>
    </submittedName>
</protein>
<proteinExistence type="inferred from homology"/>
<feature type="transmembrane region" description="Helical" evidence="7">
    <location>
        <begin position="273"/>
        <end position="299"/>
    </location>
</feature>
<comment type="caution">
    <text evidence="9">The sequence shown here is derived from an EMBL/GenBank/DDBJ whole genome shotgun (WGS) entry which is preliminary data.</text>
</comment>
<dbReference type="Proteomes" id="UP001596250">
    <property type="component" value="Unassembled WGS sequence"/>
</dbReference>
<dbReference type="PROSITE" id="PS50928">
    <property type="entry name" value="ABC_TM1"/>
    <property type="match status" value="1"/>
</dbReference>
<evidence type="ECO:0000259" key="8">
    <source>
        <dbReference type="PROSITE" id="PS50928"/>
    </source>
</evidence>
<reference evidence="10" key="1">
    <citation type="journal article" date="2019" name="Int. J. Syst. Evol. Microbiol.">
        <title>The Global Catalogue of Microorganisms (GCM) 10K type strain sequencing project: providing services to taxonomists for standard genome sequencing and annotation.</title>
        <authorList>
            <consortium name="The Broad Institute Genomics Platform"/>
            <consortium name="The Broad Institute Genome Sequencing Center for Infectious Disease"/>
            <person name="Wu L."/>
            <person name="Ma J."/>
        </authorList>
    </citation>
    <scope>NUCLEOTIDE SEQUENCE [LARGE SCALE GENOMIC DNA]</scope>
    <source>
        <strain evidence="10">CCM 8749</strain>
    </source>
</reference>
<comment type="subcellular location">
    <subcellularLocation>
        <location evidence="1 7">Cell membrane</location>
        <topology evidence="1 7">Multi-pass membrane protein</topology>
    </subcellularLocation>
</comment>
<feature type="transmembrane region" description="Helical" evidence="7">
    <location>
        <begin position="9"/>
        <end position="30"/>
    </location>
</feature>
<dbReference type="PANTHER" id="PTHR30465">
    <property type="entry name" value="INNER MEMBRANE ABC TRANSPORTER"/>
    <property type="match status" value="1"/>
</dbReference>
<dbReference type="Pfam" id="PF00528">
    <property type="entry name" value="BPD_transp_1"/>
    <property type="match status" value="1"/>
</dbReference>
<feature type="transmembrane region" description="Helical" evidence="7">
    <location>
        <begin position="134"/>
        <end position="153"/>
    </location>
</feature>
<accession>A0ABW1IV23</accession>